<feature type="coiled-coil region" evidence="1">
    <location>
        <begin position="173"/>
        <end position="221"/>
    </location>
</feature>
<dbReference type="Proteomes" id="UP000479000">
    <property type="component" value="Unassembled WGS sequence"/>
</dbReference>
<dbReference type="EMBL" id="CADCXU010003307">
    <property type="protein sequence ID" value="CAA9995449.1"/>
    <property type="molecule type" value="Genomic_DNA"/>
</dbReference>
<evidence type="ECO:0000313" key="3">
    <source>
        <dbReference type="Proteomes" id="UP000479000"/>
    </source>
</evidence>
<sequence>MEVVAEMAETQRIQEVKLDELKNSICRLHDEHQKAKEDKEVADLARKEAEDNLADLNEKYESLLNESKQMHEQYSKEVNLAKIQCSKMEHEMKTTYEQMVVEMRSMEDKNRALEEDLAKANDKLKHSTDQGSVLALENEKLKSALDAGENKYSILKLDNEKTSNDLHNCKMQLLKERNANDRLIDELKRSKKDLETRGKELAELKKERESLNQKISHLIQDTHKGKVLEAEIGELKAMLHVVLMTHNSMEEKVTSLHVMLKGETATIAVQTDLTNSVLDKYENLDREATMMLVGLREQIVNLKQQYFECRQENDALKGLVHEIIFGANWSYGTTICDHLKEEECFRGFEERKAGVATELWWDQEDGDPLAKYNI</sequence>
<feature type="coiled-coil region" evidence="1">
    <location>
        <begin position="32"/>
        <end position="130"/>
    </location>
</feature>
<evidence type="ECO:0000313" key="2">
    <source>
        <dbReference type="EMBL" id="CAA9995449.1"/>
    </source>
</evidence>
<name>A0A6H5G0D2_9HEMI</name>
<protein>
    <submittedName>
        <fullName evidence="2">Uncharacterized protein</fullName>
    </submittedName>
</protein>
<dbReference type="AlphaFoldDB" id="A0A6H5G0D2"/>
<gene>
    <name evidence="2" type="ORF">NTEN_LOCUS2240</name>
</gene>
<proteinExistence type="predicted"/>
<organism evidence="2 3">
    <name type="scientific">Nesidiocoris tenuis</name>
    <dbReference type="NCBI Taxonomy" id="355587"/>
    <lineage>
        <taxon>Eukaryota</taxon>
        <taxon>Metazoa</taxon>
        <taxon>Ecdysozoa</taxon>
        <taxon>Arthropoda</taxon>
        <taxon>Hexapoda</taxon>
        <taxon>Insecta</taxon>
        <taxon>Pterygota</taxon>
        <taxon>Neoptera</taxon>
        <taxon>Paraneoptera</taxon>
        <taxon>Hemiptera</taxon>
        <taxon>Heteroptera</taxon>
        <taxon>Panheteroptera</taxon>
        <taxon>Cimicomorpha</taxon>
        <taxon>Miridae</taxon>
        <taxon>Dicyphina</taxon>
        <taxon>Nesidiocoris</taxon>
    </lineage>
</organism>
<accession>A0A6H5G0D2</accession>
<keyword evidence="1" id="KW-0175">Coiled coil</keyword>
<dbReference type="OrthoDB" id="6630000at2759"/>
<reference evidence="2 3" key="1">
    <citation type="submission" date="2020-02" db="EMBL/GenBank/DDBJ databases">
        <authorList>
            <person name="Ferguson B K."/>
        </authorList>
    </citation>
    <scope>NUCLEOTIDE SEQUENCE [LARGE SCALE GENOMIC DNA]</scope>
</reference>
<evidence type="ECO:0000256" key="1">
    <source>
        <dbReference type="SAM" id="Coils"/>
    </source>
</evidence>
<keyword evidence="3" id="KW-1185">Reference proteome</keyword>